<comment type="caution">
    <text evidence="1">The sequence shown here is derived from an EMBL/GenBank/DDBJ whole genome shotgun (WGS) entry which is preliminary data.</text>
</comment>
<gene>
    <name evidence="1" type="ORF">CK203_009593</name>
</gene>
<dbReference type="EMBL" id="QGNW01000029">
    <property type="protein sequence ID" value="RVX11724.1"/>
    <property type="molecule type" value="Genomic_DNA"/>
</dbReference>
<protein>
    <submittedName>
        <fullName evidence="1">Uncharacterized protein</fullName>
    </submittedName>
</protein>
<reference evidence="1 2" key="1">
    <citation type="journal article" date="2018" name="PLoS Genet.">
        <title>Population sequencing reveals clonal diversity and ancestral inbreeding in the grapevine cultivar Chardonnay.</title>
        <authorList>
            <person name="Roach M.J."/>
            <person name="Johnson D.L."/>
            <person name="Bohlmann J."/>
            <person name="van Vuuren H.J."/>
            <person name="Jones S.J."/>
            <person name="Pretorius I.S."/>
            <person name="Schmidt S.A."/>
            <person name="Borneman A.R."/>
        </authorList>
    </citation>
    <scope>NUCLEOTIDE SEQUENCE [LARGE SCALE GENOMIC DNA]</scope>
    <source>
        <strain evidence="2">cv. Chardonnay</strain>
        <tissue evidence="1">Leaf</tissue>
    </source>
</reference>
<proteinExistence type="predicted"/>
<evidence type="ECO:0000313" key="2">
    <source>
        <dbReference type="Proteomes" id="UP000288805"/>
    </source>
</evidence>
<dbReference type="Proteomes" id="UP000288805">
    <property type="component" value="Unassembled WGS sequence"/>
</dbReference>
<accession>A0A438JRZ1</accession>
<organism evidence="1 2">
    <name type="scientific">Vitis vinifera</name>
    <name type="common">Grape</name>
    <dbReference type="NCBI Taxonomy" id="29760"/>
    <lineage>
        <taxon>Eukaryota</taxon>
        <taxon>Viridiplantae</taxon>
        <taxon>Streptophyta</taxon>
        <taxon>Embryophyta</taxon>
        <taxon>Tracheophyta</taxon>
        <taxon>Spermatophyta</taxon>
        <taxon>Magnoliopsida</taxon>
        <taxon>eudicotyledons</taxon>
        <taxon>Gunneridae</taxon>
        <taxon>Pentapetalae</taxon>
        <taxon>rosids</taxon>
        <taxon>Vitales</taxon>
        <taxon>Vitaceae</taxon>
        <taxon>Viteae</taxon>
        <taxon>Vitis</taxon>
    </lineage>
</organism>
<sequence length="152" mass="17383">MEVLSSLLERTRRVVTRWEFGEGNGGECVEVSHQNIGFLVKILKIIWFTYVGCLEGKLPSSYLGPPLGALSNQYRGETHVDLKHIIQHGYLRHVFICHSQKGKVKTIEATKRFPQLRWHFGEKASSSLKKEWYLLNGEVAFEVDNGRKVADI</sequence>
<evidence type="ECO:0000313" key="1">
    <source>
        <dbReference type="EMBL" id="RVX11724.1"/>
    </source>
</evidence>
<name>A0A438JRZ1_VITVI</name>
<dbReference type="AlphaFoldDB" id="A0A438JRZ1"/>